<protein>
    <submittedName>
        <fullName evidence="1">Uncharacterized protein</fullName>
    </submittedName>
</protein>
<keyword evidence="2" id="KW-1185">Reference proteome</keyword>
<organism evidence="1 2">
    <name type="scientific">Kribbella amoyensis</name>
    <dbReference type="NCBI Taxonomy" id="996641"/>
    <lineage>
        <taxon>Bacteria</taxon>
        <taxon>Bacillati</taxon>
        <taxon>Actinomycetota</taxon>
        <taxon>Actinomycetes</taxon>
        <taxon>Propionibacteriales</taxon>
        <taxon>Kribbellaceae</taxon>
        <taxon>Kribbella</taxon>
    </lineage>
</organism>
<accession>A0A561BP08</accession>
<sequence>MKLSDRAFRLTAQAALLVTLLGLSAFLLLRTYLGDDERVFEEGAVTEVVSKGPVTIDNVTWKLDSMQPYTTLVDKDKKAIKLDNQVAGTTVVVVTSELTVLEARRYNDGGFTCDAMLRDDRGNVWKSQSVFRDFPLPTYCSDNDNPIKRNEPTKIAHVFVVPSSAVQHLTGIQVESTEVGDFRRVLFTF</sequence>
<proteinExistence type="predicted"/>
<evidence type="ECO:0000313" key="2">
    <source>
        <dbReference type="Proteomes" id="UP000318380"/>
    </source>
</evidence>
<evidence type="ECO:0000313" key="1">
    <source>
        <dbReference type="EMBL" id="TWD80601.1"/>
    </source>
</evidence>
<gene>
    <name evidence="1" type="ORF">FB561_1684</name>
</gene>
<dbReference type="EMBL" id="VIVK01000001">
    <property type="protein sequence ID" value="TWD80601.1"/>
    <property type="molecule type" value="Genomic_DNA"/>
</dbReference>
<dbReference type="RefSeq" id="WP_145804704.1">
    <property type="nucleotide sequence ID" value="NZ_VIVK01000001.1"/>
</dbReference>
<comment type="caution">
    <text evidence="1">The sequence shown here is derived from an EMBL/GenBank/DDBJ whole genome shotgun (WGS) entry which is preliminary data.</text>
</comment>
<reference evidence="1 2" key="1">
    <citation type="submission" date="2019-06" db="EMBL/GenBank/DDBJ databases">
        <title>Sequencing the genomes of 1000 actinobacteria strains.</title>
        <authorList>
            <person name="Klenk H.-P."/>
        </authorList>
    </citation>
    <scope>NUCLEOTIDE SEQUENCE [LARGE SCALE GENOMIC DNA]</scope>
    <source>
        <strain evidence="1 2">DSM 24683</strain>
    </source>
</reference>
<dbReference type="Proteomes" id="UP000318380">
    <property type="component" value="Unassembled WGS sequence"/>
</dbReference>
<name>A0A561BP08_9ACTN</name>
<dbReference type="AlphaFoldDB" id="A0A561BP08"/>
<dbReference type="OrthoDB" id="3822095at2"/>